<dbReference type="PANTHER" id="PTHR47005">
    <property type="entry name" value="HEAVY METAL TRANSPORT/DETOXIFICATION SUPERFAMILY PROTEIN"/>
    <property type="match status" value="1"/>
</dbReference>
<keyword evidence="2" id="KW-1133">Transmembrane helix</keyword>
<reference evidence="3 4" key="1">
    <citation type="journal article" date="2024" name="G3 (Bethesda)">
        <title>Genome assembly of Hibiscus sabdariffa L. provides insights into metabolisms of medicinal natural products.</title>
        <authorList>
            <person name="Kim T."/>
        </authorList>
    </citation>
    <scope>NUCLEOTIDE SEQUENCE [LARGE SCALE GENOMIC DNA]</scope>
    <source>
        <strain evidence="3">TK-2024</strain>
        <tissue evidence="3">Old leaves</tissue>
    </source>
</reference>
<gene>
    <name evidence="3" type="ORF">V6N12_068842</name>
</gene>
<evidence type="ECO:0000313" key="4">
    <source>
        <dbReference type="Proteomes" id="UP001472677"/>
    </source>
</evidence>
<proteinExistence type="predicted"/>
<evidence type="ECO:0000256" key="2">
    <source>
        <dbReference type="SAM" id="Phobius"/>
    </source>
</evidence>
<accession>A0ABR2B1G1</accession>
<evidence type="ECO:0000256" key="1">
    <source>
        <dbReference type="SAM" id="MobiDB-lite"/>
    </source>
</evidence>
<dbReference type="PANTHER" id="PTHR47005:SF5">
    <property type="entry name" value="HEAVY METAL TRANSPORT_DETOXIFICATION SUPERFAMILY PROTEIN"/>
    <property type="match status" value="1"/>
</dbReference>
<feature type="transmembrane region" description="Helical" evidence="2">
    <location>
        <begin position="175"/>
        <end position="200"/>
    </location>
</feature>
<keyword evidence="4" id="KW-1185">Reference proteome</keyword>
<dbReference type="EMBL" id="JBBPBM010000218">
    <property type="protein sequence ID" value="KAK8500355.1"/>
    <property type="molecule type" value="Genomic_DNA"/>
</dbReference>
<sequence length="230" mass="26266">MALEVDLQCFKCYKKFKKVLCKFPQIRDQIYIEEDNRVLITVKCCSPEKIRDKLCSKGGGSIKSVLIIPPPPPPPREKAKPKLPEIKPEKTDEAKKKPEKPRESGDKKAVRNPKRRRRRHRRLWKLRLYRRCLMLSGIHTWMITIMAMVVGGLAFTVDHPSNRFKIVRVWVGRYMIAGAAAAAATTGTDMVAAAPVNILVMKIHKGAQSCKEEEERPAELHKLVKIVMFS</sequence>
<feature type="compositionally biased region" description="Basic and acidic residues" evidence="1">
    <location>
        <begin position="75"/>
        <end position="109"/>
    </location>
</feature>
<comment type="caution">
    <text evidence="3">The sequence shown here is derived from an EMBL/GenBank/DDBJ whole genome shotgun (WGS) entry which is preliminary data.</text>
</comment>
<protein>
    <submittedName>
        <fullName evidence="3">Uncharacterized protein</fullName>
    </submittedName>
</protein>
<feature type="region of interest" description="Disordered" evidence="1">
    <location>
        <begin position="65"/>
        <end position="118"/>
    </location>
</feature>
<organism evidence="3 4">
    <name type="scientific">Hibiscus sabdariffa</name>
    <name type="common">roselle</name>
    <dbReference type="NCBI Taxonomy" id="183260"/>
    <lineage>
        <taxon>Eukaryota</taxon>
        <taxon>Viridiplantae</taxon>
        <taxon>Streptophyta</taxon>
        <taxon>Embryophyta</taxon>
        <taxon>Tracheophyta</taxon>
        <taxon>Spermatophyta</taxon>
        <taxon>Magnoliopsida</taxon>
        <taxon>eudicotyledons</taxon>
        <taxon>Gunneridae</taxon>
        <taxon>Pentapetalae</taxon>
        <taxon>rosids</taxon>
        <taxon>malvids</taxon>
        <taxon>Malvales</taxon>
        <taxon>Malvaceae</taxon>
        <taxon>Malvoideae</taxon>
        <taxon>Hibiscus</taxon>
    </lineage>
</organism>
<evidence type="ECO:0000313" key="3">
    <source>
        <dbReference type="EMBL" id="KAK8500355.1"/>
    </source>
</evidence>
<dbReference type="Proteomes" id="UP001472677">
    <property type="component" value="Unassembled WGS sequence"/>
</dbReference>
<keyword evidence="2" id="KW-0472">Membrane</keyword>
<feature type="transmembrane region" description="Helical" evidence="2">
    <location>
        <begin position="128"/>
        <end position="155"/>
    </location>
</feature>
<keyword evidence="2" id="KW-0812">Transmembrane</keyword>
<name>A0ABR2B1G1_9ROSI</name>